<gene>
    <name evidence="5" type="ORF">ABEG17_03350</name>
</gene>
<dbReference type="AlphaFoldDB" id="A0AAU7JVA2"/>
<sequence length="518" mass="55042">MSRAPAPSMVDDEVGVYVSGRAHRTLADADTLSSGMRRRRAFTLVLLTLVLPGSAQLVAGNRSLGRLAVRAWLVLVALLMGFGLVFLASHSLAIGLLGRGWVLGTVEWLIVAYAGLWALLFVDAWRLGRPSSLVLRARRMLTACTAVMLVFTSGGLVYAASTVGAGRDALGALFSDGAAVGAVDGRYNVLLLGADTGRDRVGTRPDSIQLVSIDARTGAPVTFGFARDTENINFRPGSTMARLMPQGWNCGDQCLLNGLFTWAQDHAAQFPAGTKSPGVLATREAVEALSGLTIQYYVMIDLKGFRKMVDAVGGLDVTVKYRTPIGGGTSPIVGWIEPGTQHLDGYHALWYARSRQGSTNYERMARQRCVLTAMSDQLDPETVLLRFQKIASASSALLQTDLPQSELGRFADLAMKARSQKIRSVNFVPPLIKPWSYDPHTITSTVASTIAASEKGVATKTKAKPKAKGGATATRTTAAKPRHRAAPRAQPGTAVQDPTKAAGNAAESDLSSVCSAAS</sequence>
<keyword evidence="3" id="KW-1133">Transmembrane helix</keyword>
<comment type="similarity">
    <text evidence="1">Belongs to the LytR/CpsA/Psr (LCP) family.</text>
</comment>
<reference evidence="5" key="1">
    <citation type="submission" date="2024-05" db="EMBL/GenBank/DDBJ databases">
        <authorList>
            <person name="Kim S."/>
            <person name="Heo J."/>
            <person name="Choi H."/>
            <person name="Choi Y."/>
            <person name="Kwon S.-W."/>
            <person name="Kim Y."/>
        </authorList>
    </citation>
    <scope>NUCLEOTIDE SEQUENCE</scope>
    <source>
        <strain evidence="5">KACC 23699</strain>
    </source>
</reference>
<dbReference type="Pfam" id="PF03816">
    <property type="entry name" value="LytR_cpsA_psr"/>
    <property type="match status" value="1"/>
</dbReference>
<feature type="region of interest" description="Disordered" evidence="2">
    <location>
        <begin position="454"/>
        <end position="518"/>
    </location>
</feature>
<accession>A0AAU7JVA2</accession>
<dbReference type="InterPro" id="IPR004474">
    <property type="entry name" value="LytR_CpsA_psr"/>
</dbReference>
<feature type="compositionally biased region" description="Polar residues" evidence="2">
    <location>
        <begin position="509"/>
        <end position="518"/>
    </location>
</feature>
<dbReference type="PANTHER" id="PTHR33392:SF6">
    <property type="entry name" value="POLYISOPRENYL-TEICHOIC ACID--PEPTIDOGLYCAN TEICHOIC ACID TRANSFERASE TAGU"/>
    <property type="match status" value="1"/>
</dbReference>
<feature type="compositionally biased region" description="Low complexity" evidence="2">
    <location>
        <begin position="468"/>
        <end position="479"/>
    </location>
</feature>
<evidence type="ECO:0000256" key="1">
    <source>
        <dbReference type="ARBA" id="ARBA00006068"/>
    </source>
</evidence>
<dbReference type="EMBL" id="CP157483">
    <property type="protein sequence ID" value="XBO44383.1"/>
    <property type="molecule type" value="Genomic_DNA"/>
</dbReference>
<evidence type="ECO:0000313" key="5">
    <source>
        <dbReference type="EMBL" id="XBO44383.1"/>
    </source>
</evidence>
<protein>
    <submittedName>
        <fullName evidence="5">LCP family protein</fullName>
    </submittedName>
</protein>
<feature type="transmembrane region" description="Helical" evidence="3">
    <location>
        <begin position="140"/>
        <end position="160"/>
    </location>
</feature>
<dbReference type="InterPro" id="IPR050922">
    <property type="entry name" value="LytR/CpsA/Psr_CW_biosynth"/>
</dbReference>
<proteinExistence type="inferred from homology"/>
<keyword evidence="3" id="KW-0812">Transmembrane</keyword>
<evidence type="ECO:0000256" key="2">
    <source>
        <dbReference type="SAM" id="MobiDB-lite"/>
    </source>
</evidence>
<feature type="transmembrane region" description="Helical" evidence="3">
    <location>
        <begin position="108"/>
        <end position="128"/>
    </location>
</feature>
<organism evidence="5">
    <name type="scientific">Pedococcus sp. KACC 23699</name>
    <dbReference type="NCBI Taxonomy" id="3149228"/>
    <lineage>
        <taxon>Bacteria</taxon>
        <taxon>Bacillati</taxon>
        <taxon>Actinomycetota</taxon>
        <taxon>Actinomycetes</taxon>
        <taxon>Micrococcales</taxon>
        <taxon>Intrasporangiaceae</taxon>
        <taxon>Pedococcus</taxon>
    </lineage>
</organism>
<evidence type="ECO:0000259" key="4">
    <source>
        <dbReference type="Pfam" id="PF03816"/>
    </source>
</evidence>
<name>A0AAU7JVA2_9MICO</name>
<dbReference type="RefSeq" id="WP_406831870.1">
    <property type="nucleotide sequence ID" value="NZ_CP157483.1"/>
</dbReference>
<feature type="domain" description="Cell envelope-related transcriptional attenuator" evidence="4">
    <location>
        <begin position="206"/>
        <end position="378"/>
    </location>
</feature>
<dbReference type="PANTHER" id="PTHR33392">
    <property type="entry name" value="POLYISOPRENYL-TEICHOIC ACID--PEPTIDOGLYCAN TEICHOIC ACID TRANSFERASE TAGU"/>
    <property type="match status" value="1"/>
</dbReference>
<dbReference type="Gene3D" id="3.40.630.190">
    <property type="entry name" value="LCP protein"/>
    <property type="match status" value="1"/>
</dbReference>
<feature type="transmembrane region" description="Helical" evidence="3">
    <location>
        <begin position="41"/>
        <end position="59"/>
    </location>
</feature>
<evidence type="ECO:0000256" key="3">
    <source>
        <dbReference type="SAM" id="Phobius"/>
    </source>
</evidence>
<keyword evidence="3" id="KW-0472">Membrane</keyword>
<dbReference type="NCBIfam" id="TIGR00350">
    <property type="entry name" value="lytR_cpsA_psr"/>
    <property type="match status" value="1"/>
</dbReference>
<feature type="transmembrane region" description="Helical" evidence="3">
    <location>
        <begin position="71"/>
        <end position="96"/>
    </location>
</feature>